<dbReference type="Proteomes" id="UP000186817">
    <property type="component" value="Unassembled WGS sequence"/>
</dbReference>
<keyword evidence="2" id="KW-1185">Reference proteome</keyword>
<evidence type="ECO:0000313" key="1">
    <source>
        <dbReference type="EMBL" id="OLP92985.1"/>
    </source>
</evidence>
<reference evidence="1 2" key="1">
    <citation type="submission" date="2016-02" db="EMBL/GenBank/DDBJ databases">
        <title>Genome analysis of coral dinoflagellate symbionts highlights evolutionary adaptations to a symbiotic lifestyle.</title>
        <authorList>
            <person name="Aranda M."/>
            <person name="Li Y."/>
            <person name="Liew Y.J."/>
            <person name="Baumgarten S."/>
            <person name="Simakov O."/>
            <person name="Wilson M."/>
            <person name="Piel J."/>
            <person name="Ashoor H."/>
            <person name="Bougouffa S."/>
            <person name="Bajic V.B."/>
            <person name="Ryu T."/>
            <person name="Ravasi T."/>
            <person name="Bayer T."/>
            <person name="Micklem G."/>
            <person name="Kim H."/>
            <person name="Bhak J."/>
            <person name="Lajeunesse T.C."/>
            <person name="Voolstra C.R."/>
        </authorList>
    </citation>
    <scope>NUCLEOTIDE SEQUENCE [LARGE SCALE GENOMIC DNA]</scope>
    <source>
        <strain evidence="1 2">CCMP2467</strain>
    </source>
</reference>
<dbReference type="InterPro" id="IPR009091">
    <property type="entry name" value="RCC1/BLIP-II"/>
</dbReference>
<evidence type="ECO:0000313" key="2">
    <source>
        <dbReference type="Proteomes" id="UP000186817"/>
    </source>
</evidence>
<dbReference type="Gene3D" id="2.130.10.30">
    <property type="entry name" value="Regulator of chromosome condensation 1/beta-lactamase-inhibitor protein II"/>
    <property type="match status" value="1"/>
</dbReference>
<organism evidence="1 2">
    <name type="scientific">Symbiodinium microadriaticum</name>
    <name type="common">Dinoflagellate</name>
    <name type="synonym">Zooxanthella microadriatica</name>
    <dbReference type="NCBI Taxonomy" id="2951"/>
    <lineage>
        <taxon>Eukaryota</taxon>
        <taxon>Sar</taxon>
        <taxon>Alveolata</taxon>
        <taxon>Dinophyceae</taxon>
        <taxon>Suessiales</taxon>
        <taxon>Symbiodiniaceae</taxon>
        <taxon>Symbiodinium</taxon>
    </lineage>
</organism>
<name>A0A1Q9DD03_SYMMI</name>
<evidence type="ECO:0008006" key="3">
    <source>
        <dbReference type="Google" id="ProtNLM"/>
    </source>
</evidence>
<dbReference type="AlphaFoldDB" id="A0A1Q9DD03"/>
<dbReference type="EMBL" id="LSRX01000598">
    <property type="protein sequence ID" value="OLP92985.1"/>
    <property type="molecule type" value="Genomic_DNA"/>
</dbReference>
<comment type="caution">
    <text evidence="1">The sequence shown here is derived from an EMBL/GenBank/DDBJ whole genome shotgun (WGS) entry which is preliminary data.</text>
</comment>
<proteinExistence type="predicted"/>
<accession>A0A1Q9DD03</accession>
<dbReference type="SUPFAM" id="SSF50985">
    <property type="entry name" value="RCC1/BLIP-II"/>
    <property type="match status" value="1"/>
</dbReference>
<protein>
    <recommendedName>
        <fullName evidence="3">Ubiquitin-like domain-containing protein</fullName>
    </recommendedName>
</protein>
<sequence length="225" mass="24136">MSITVEVGLLSGKTACVRAGVDEDVATLKRRAQTALGVGKGQLVDSSGIFLDASVPIKHARLQNGDSLTLHINRVQVEATYDALAAILADGSVVTWGDAEHGGDSTAVQDQLKHVQQIQASDGAFAAILGDGSVVTWGSPGLDPWQVGVQSTEMALTYPDTIRLFYPHLGGHLSASCSFDKREPRLRRYLAVKEHDLVAWDSGGLQPGYQDLDLMKRVMNPWLSS</sequence>
<gene>
    <name evidence="1" type="ORF">AK812_SmicGene25141</name>
</gene>